<dbReference type="Proteomes" id="UP000316621">
    <property type="component" value="Chromosome 8"/>
</dbReference>
<dbReference type="PROSITE" id="PS00292">
    <property type="entry name" value="CYCLINS"/>
    <property type="match status" value="1"/>
</dbReference>
<feature type="region of interest" description="Disordered" evidence="4">
    <location>
        <begin position="244"/>
        <end position="274"/>
    </location>
</feature>
<dbReference type="GO" id="GO:0044772">
    <property type="term" value="P:mitotic cell cycle phase transition"/>
    <property type="evidence" value="ECO:0007669"/>
    <property type="project" value="InterPro"/>
</dbReference>
<dbReference type="PANTHER" id="PTHR10177">
    <property type="entry name" value="CYCLINS"/>
    <property type="match status" value="1"/>
</dbReference>
<dbReference type="InterPro" id="IPR048258">
    <property type="entry name" value="Cyclins_cyclin-box"/>
</dbReference>
<dbReference type="Gene3D" id="1.10.472.10">
    <property type="entry name" value="Cyclin-like"/>
    <property type="match status" value="1"/>
</dbReference>
<dbReference type="GO" id="GO:0051301">
    <property type="term" value="P:cell division"/>
    <property type="evidence" value="ECO:0007669"/>
    <property type="project" value="UniProtKB-KW"/>
</dbReference>
<dbReference type="GO" id="GO:0016538">
    <property type="term" value="F:cyclin-dependent protein serine/threonine kinase regulator activity"/>
    <property type="evidence" value="ECO:0007669"/>
    <property type="project" value="InterPro"/>
</dbReference>
<dbReference type="Pfam" id="PF02984">
    <property type="entry name" value="Cyclin_C"/>
    <property type="match status" value="1"/>
</dbReference>
<gene>
    <name evidence="6" type="ORF">C5167_050536</name>
</gene>
<feature type="compositionally biased region" description="Basic and acidic residues" evidence="4">
    <location>
        <begin position="256"/>
        <end position="266"/>
    </location>
</feature>
<dbReference type="SUPFAM" id="SSF47954">
    <property type="entry name" value="Cyclin-like"/>
    <property type="match status" value="2"/>
</dbReference>
<feature type="compositionally biased region" description="Polar residues" evidence="4">
    <location>
        <begin position="246"/>
        <end position="255"/>
    </location>
</feature>
<keyword evidence="2" id="KW-0195">Cyclin</keyword>
<evidence type="ECO:0000256" key="4">
    <source>
        <dbReference type="SAM" id="MobiDB-lite"/>
    </source>
</evidence>
<evidence type="ECO:0000256" key="1">
    <source>
        <dbReference type="ARBA" id="ARBA00022618"/>
    </source>
</evidence>
<dbReference type="AlphaFoldDB" id="A0A4Y7KQB8"/>
<proteinExistence type="predicted"/>
<dbReference type="EMBL" id="CM010722">
    <property type="protein sequence ID" value="RZC75056.1"/>
    <property type="molecule type" value="Genomic_DNA"/>
</dbReference>
<feature type="domain" description="Cyclin C-terminal" evidence="5">
    <location>
        <begin position="483"/>
        <end position="564"/>
    </location>
</feature>
<evidence type="ECO:0000259" key="5">
    <source>
        <dbReference type="Pfam" id="PF02984"/>
    </source>
</evidence>
<sequence length="570" mass="64766">MFERMKKNQPVSIMKKLRSKIPRRKRFQISPILSNSLYGQVSKQPDDDLSSVFPPVVSSPSWISDEISCTSNLFSSVGSEKLKSTRKKKQVVISETTSNHHNSLHEQKEIQRTAKEKVVSELVSESNSGVDFCGGKVDENEGGDTVSEAISFSETSCIPPAQSQRKSRKNYRSEDYSGNDSAKKAKISVEIQGDNVSEISFVKSSSELKNQNQIARVKDDEIRAPETSTFSEVSRDYYNVEVEIANSESTANQKPNDTESDCKSLSEDYPYSDEESDYSMTISQLDSEIFPRNSDVGVEFSDYTDESSLFDSESQTDFSQPGNSNPSAYFSYFRQYSKQFSKLGSAVSHFKEVPSQIQQEDSDEYTFLKFEDENHEDSYKKLRSRERNHAIRNDYSEDYYSTTAYGDLVLQQRHSMVNWIIDESGVRLLNLETVFLGVSLLDRFLSQGFFQNKSVMQKTFRIGSDVFSRCEVVAMEWLVQEAKFARFYLKAARADQETEDKAKYLAVLSLTDPELLCYWPSTVAAGLVILAALASNQDSSCQFIMETHHRTKNDDLPECIKSLDWLVQYA</sequence>
<keyword evidence="3" id="KW-0131">Cell cycle</keyword>
<name>A0A4Y7KQB8_PAPSO</name>
<accession>A0A4Y7KQB8</accession>
<evidence type="ECO:0000256" key="2">
    <source>
        <dbReference type="ARBA" id="ARBA00023127"/>
    </source>
</evidence>
<dbReference type="STRING" id="3469.A0A4Y7KQB8"/>
<evidence type="ECO:0000313" key="6">
    <source>
        <dbReference type="EMBL" id="RZC75056.1"/>
    </source>
</evidence>
<dbReference type="InterPro" id="IPR036915">
    <property type="entry name" value="Cyclin-like_sf"/>
</dbReference>
<keyword evidence="7" id="KW-1185">Reference proteome</keyword>
<reference evidence="6 7" key="1">
    <citation type="journal article" date="2018" name="Science">
        <title>The opium poppy genome and morphinan production.</title>
        <authorList>
            <person name="Guo L."/>
            <person name="Winzer T."/>
            <person name="Yang X."/>
            <person name="Li Y."/>
            <person name="Ning Z."/>
            <person name="He Z."/>
            <person name="Teodor R."/>
            <person name="Lu Y."/>
            <person name="Bowser T.A."/>
            <person name="Graham I.A."/>
            <person name="Ye K."/>
        </authorList>
    </citation>
    <scope>NUCLEOTIDE SEQUENCE [LARGE SCALE GENOMIC DNA]</scope>
    <source>
        <strain evidence="7">cv. HN1</strain>
        <tissue evidence="6">Leaves</tissue>
    </source>
</reference>
<dbReference type="InterPro" id="IPR039361">
    <property type="entry name" value="Cyclin"/>
</dbReference>
<feature type="region of interest" description="Disordered" evidence="4">
    <location>
        <begin position="151"/>
        <end position="183"/>
    </location>
</feature>
<organism evidence="6 7">
    <name type="scientific">Papaver somniferum</name>
    <name type="common">Opium poppy</name>
    <dbReference type="NCBI Taxonomy" id="3469"/>
    <lineage>
        <taxon>Eukaryota</taxon>
        <taxon>Viridiplantae</taxon>
        <taxon>Streptophyta</taxon>
        <taxon>Embryophyta</taxon>
        <taxon>Tracheophyta</taxon>
        <taxon>Spermatophyta</taxon>
        <taxon>Magnoliopsida</taxon>
        <taxon>Ranunculales</taxon>
        <taxon>Papaveraceae</taxon>
        <taxon>Papaveroideae</taxon>
        <taxon>Papaver</taxon>
    </lineage>
</organism>
<dbReference type="Gramene" id="RZC75056">
    <property type="protein sequence ID" value="RZC75056"/>
    <property type="gene ID" value="C5167_050536"/>
</dbReference>
<evidence type="ECO:0000256" key="3">
    <source>
        <dbReference type="ARBA" id="ARBA00023306"/>
    </source>
</evidence>
<dbReference type="InterPro" id="IPR004367">
    <property type="entry name" value="Cyclin_C-dom"/>
</dbReference>
<evidence type="ECO:0000313" key="7">
    <source>
        <dbReference type="Proteomes" id="UP000316621"/>
    </source>
</evidence>
<protein>
    <recommendedName>
        <fullName evidence="5">Cyclin C-terminal domain-containing protein</fullName>
    </recommendedName>
</protein>
<feature type="compositionally biased region" description="Polar residues" evidence="4">
    <location>
        <begin position="151"/>
        <end position="164"/>
    </location>
</feature>
<keyword evidence="1" id="KW-0132">Cell division</keyword>